<dbReference type="InterPro" id="IPR001680">
    <property type="entry name" value="WD40_rpt"/>
</dbReference>
<keyword evidence="2" id="KW-0677">Repeat</keyword>
<dbReference type="PROSITE" id="PS00678">
    <property type="entry name" value="WD_REPEATS_1"/>
    <property type="match status" value="4"/>
</dbReference>
<dbReference type="SUPFAM" id="SSF50978">
    <property type="entry name" value="WD40 repeat-like"/>
    <property type="match status" value="1"/>
</dbReference>
<evidence type="ECO:0000256" key="3">
    <source>
        <dbReference type="PROSITE-ProRule" id="PRU00221"/>
    </source>
</evidence>
<proteinExistence type="predicted"/>
<comment type="caution">
    <text evidence="5">The sequence shown here is derived from an EMBL/GenBank/DDBJ whole genome shotgun (WGS) entry which is preliminary data.</text>
</comment>
<feature type="repeat" description="WD" evidence="3">
    <location>
        <begin position="471"/>
        <end position="510"/>
    </location>
</feature>
<evidence type="ECO:0000256" key="2">
    <source>
        <dbReference type="ARBA" id="ARBA00022737"/>
    </source>
</evidence>
<dbReference type="PANTHER" id="PTHR19848:SF8">
    <property type="entry name" value="F-BOX AND WD REPEAT DOMAIN CONTAINING 7"/>
    <property type="match status" value="1"/>
</dbReference>
<evidence type="ECO:0000313" key="5">
    <source>
        <dbReference type="EMBL" id="OLL22079.1"/>
    </source>
</evidence>
<organism evidence="5 6">
    <name type="scientific">Neolecta irregularis (strain DAH-3)</name>
    <dbReference type="NCBI Taxonomy" id="1198029"/>
    <lineage>
        <taxon>Eukaryota</taxon>
        <taxon>Fungi</taxon>
        <taxon>Dikarya</taxon>
        <taxon>Ascomycota</taxon>
        <taxon>Taphrinomycotina</taxon>
        <taxon>Neolectales</taxon>
        <taxon>Neolectaceae</taxon>
        <taxon>Neolecta</taxon>
    </lineage>
</organism>
<evidence type="ECO:0000313" key="6">
    <source>
        <dbReference type="Proteomes" id="UP000186594"/>
    </source>
</evidence>
<dbReference type="STRING" id="1198029.A0A1U7LHF7"/>
<dbReference type="InterPro" id="IPR019775">
    <property type="entry name" value="WD40_repeat_CS"/>
</dbReference>
<dbReference type="Pfam" id="PF12937">
    <property type="entry name" value="F-box-like"/>
    <property type="match status" value="1"/>
</dbReference>
<keyword evidence="6" id="KW-1185">Reference proteome</keyword>
<dbReference type="SMART" id="SM00256">
    <property type="entry name" value="FBOX"/>
    <property type="match status" value="1"/>
</dbReference>
<dbReference type="Gene3D" id="1.20.1280.50">
    <property type="match status" value="1"/>
</dbReference>
<dbReference type="EMBL" id="LXFE01003920">
    <property type="protein sequence ID" value="OLL22079.1"/>
    <property type="molecule type" value="Genomic_DNA"/>
</dbReference>
<evidence type="ECO:0000256" key="1">
    <source>
        <dbReference type="ARBA" id="ARBA00022574"/>
    </source>
</evidence>
<feature type="repeat" description="WD" evidence="3">
    <location>
        <begin position="303"/>
        <end position="342"/>
    </location>
</feature>
<dbReference type="PRINTS" id="PR00320">
    <property type="entry name" value="GPROTEINBRPT"/>
</dbReference>
<dbReference type="OMA" id="PSRGVYC"/>
<feature type="domain" description="F-box" evidence="4">
    <location>
        <begin position="92"/>
        <end position="138"/>
    </location>
</feature>
<dbReference type="PROSITE" id="PS50082">
    <property type="entry name" value="WD_REPEATS_2"/>
    <property type="match status" value="7"/>
</dbReference>
<dbReference type="PANTHER" id="PTHR19848">
    <property type="entry name" value="WD40 REPEAT PROTEIN"/>
    <property type="match status" value="1"/>
</dbReference>
<dbReference type="SMART" id="SM00320">
    <property type="entry name" value="WD40"/>
    <property type="match status" value="7"/>
</dbReference>
<accession>A0A1U7LHF7</accession>
<reference evidence="5 6" key="1">
    <citation type="submission" date="2016-04" db="EMBL/GenBank/DDBJ databases">
        <title>Evolutionary innovation and constraint leading to complex multicellularity in the Ascomycota.</title>
        <authorList>
            <person name="Cisse O."/>
            <person name="Nguyen A."/>
            <person name="Hewitt D.A."/>
            <person name="Jedd G."/>
            <person name="Stajich J.E."/>
        </authorList>
    </citation>
    <scope>NUCLEOTIDE SEQUENCE [LARGE SCALE GENOMIC DNA]</scope>
    <source>
        <strain evidence="5 6">DAH-3</strain>
    </source>
</reference>
<dbReference type="CDD" id="cd00200">
    <property type="entry name" value="WD40"/>
    <property type="match status" value="1"/>
</dbReference>
<dbReference type="SUPFAM" id="SSF81383">
    <property type="entry name" value="F-box domain"/>
    <property type="match status" value="1"/>
</dbReference>
<feature type="repeat" description="WD" evidence="3">
    <location>
        <begin position="263"/>
        <end position="302"/>
    </location>
</feature>
<dbReference type="PROSITE" id="PS50294">
    <property type="entry name" value="WD_REPEATS_REGION"/>
    <property type="match status" value="6"/>
</dbReference>
<keyword evidence="1 3" id="KW-0853">WD repeat</keyword>
<feature type="repeat" description="WD" evidence="3">
    <location>
        <begin position="512"/>
        <end position="542"/>
    </location>
</feature>
<name>A0A1U7LHF7_NEOID</name>
<dbReference type="InterPro" id="IPR001810">
    <property type="entry name" value="F-box_dom"/>
</dbReference>
<evidence type="ECO:0000259" key="4">
    <source>
        <dbReference type="PROSITE" id="PS50181"/>
    </source>
</evidence>
<dbReference type="InterPro" id="IPR036047">
    <property type="entry name" value="F-box-like_dom_sf"/>
</dbReference>
<dbReference type="InterPro" id="IPR020472">
    <property type="entry name" value="WD40_PAC1"/>
</dbReference>
<gene>
    <name evidence="5" type="ORF">NEOLI_003291</name>
</gene>
<feature type="repeat" description="WD" evidence="3">
    <location>
        <begin position="431"/>
        <end position="470"/>
    </location>
</feature>
<sequence>MPRQFPTFHLLHSPSHSPHSSHFPSNMLNTTQQHAIDEGFTDAEEEPTPDLPPWLLGLQHEQRADFALSLLLTLPTAYIAKVSERLVPYLHRDFVTTLPSELCMQIFSFLSTRELLAAALVSKSWRRFALEPRLWRSLYFLNGWSVNVDRIGELEGMQDDCSDTPTCDDEETETALHAAMHDRLVAPIRKPLVRHPSVQLPVHLAAPRIDYPSSPSLPVTPRPDLYFHQGRLNWRYVYQQHHLLDQNWRNGNYTVESIPLPQQIGHSEGTYCIQFDSKKIVSGSRDKSIRVWDLETKECRLVLQGHQGSVLCLQFIGDEIVSGSSDSSIILWDIRTANIRRIFRNHTESVLNIRFDDRYIISCSKDRTIKVWDRNAVAGVDGVVYNCIRTLAGHRAAVNAVQFQKNRIVSASGDRTIRVWDLETGICLKTIEGHTRGIACIQFDGRFVVSGSSDRSIKVFDIENGDNVNTLEGHSDLVRTLQADQNRIVSGSYDETIRVWDAKNGKLVCDLRNGHSSRIFKLQYDARRIVSCSQDSKIVIWDFGAGVDSTLFS</sequence>
<feature type="repeat" description="WD" evidence="3">
    <location>
        <begin position="391"/>
        <end position="430"/>
    </location>
</feature>
<dbReference type="Pfam" id="PF00400">
    <property type="entry name" value="WD40"/>
    <property type="match status" value="7"/>
</dbReference>
<protein>
    <submittedName>
        <fullName evidence="5">F-box/WD repeat-containing protein pof11</fullName>
    </submittedName>
</protein>
<dbReference type="OrthoDB" id="19711at2759"/>
<feature type="repeat" description="WD" evidence="3">
    <location>
        <begin position="343"/>
        <end position="373"/>
    </location>
</feature>
<dbReference type="Proteomes" id="UP000186594">
    <property type="component" value="Unassembled WGS sequence"/>
</dbReference>
<dbReference type="PROSITE" id="PS50181">
    <property type="entry name" value="FBOX"/>
    <property type="match status" value="1"/>
</dbReference>
<dbReference type="InterPro" id="IPR036322">
    <property type="entry name" value="WD40_repeat_dom_sf"/>
</dbReference>
<dbReference type="InterPro" id="IPR015943">
    <property type="entry name" value="WD40/YVTN_repeat-like_dom_sf"/>
</dbReference>
<dbReference type="Gene3D" id="2.130.10.10">
    <property type="entry name" value="YVTN repeat-like/Quinoprotein amine dehydrogenase"/>
    <property type="match status" value="2"/>
</dbReference>
<dbReference type="AlphaFoldDB" id="A0A1U7LHF7"/>